<protein>
    <submittedName>
        <fullName evidence="2">SDR family NAD(P)-dependent oxidoreductase</fullName>
        <ecNumber evidence="2">1.1.1.-</ecNumber>
    </submittedName>
</protein>
<name>A0ABW5TP70_9ENTE</name>
<dbReference type="SUPFAM" id="SSF51735">
    <property type="entry name" value="NAD(P)-binding Rossmann-fold domains"/>
    <property type="match status" value="1"/>
</dbReference>
<dbReference type="EC" id="1.1.1.-" evidence="2"/>
<evidence type="ECO:0000256" key="1">
    <source>
        <dbReference type="ARBA" id="ARBA00006484"/>
    </source>
</evidence>
<comment type="similarity">
    <text evidence="1">Belongs to the short-chain dehydrogenases/reductases (SDR) family.</text>
</comment>
<dbReference type="Pfam" id="PF13561">
    <property type="entry name" value="adh_short_C2"/>
    <property type="match status" value="1"/>
</dbReference>
<dbReference type="Proteomes" id="UP001597427">
    <property type="component" value="Unassembled WGS sequence"/>
</dbReference>
<evidence type="ECO:0000313" key="3">
    <source>
        <dbReference type="Proteomes" id="UP001597427"/>
    </source>
</evidence>
<dbReference type="PANTHER" id="PTHR42760:SF123">
    <property type="entry name" value="OXIDOREDUCTASE"/>
    <property type="match status" value="1"/>
</dbReference>
<dbReference type="PRINTS" id="PR00080">
    <property type="entry name" value="SDRFAMILY"/>
</dbReference>
<comment type="caution">
    <text evidence="2">The sequence shown here is derived from an EMBL/GenBank/DDBJ whole genome shotgun (WGS) entry which is preliminary data.</text>
</comment>
<dbReference type="EMBL" id="JBHUMO010000069">
    <property type="protein sequence ID" value="MFD2729906.1"/>
    <property type="molecule type" value="Genomic_DNA"/>
</dbReference>
<proteinExistence type="inferred from homology"/>
<organism evidence="2 3">
    <name type="scientific">Enterococcus camelliae</name>
    <dbReference type="NCBI Taxonomy" id="453959"/>
    <lineage>
        <taxon>Bacteria</taxon>
        <taxon>Bacillati</taxon>
        <taxon>Bacillota</taxon>
        <taxon>Bacilli</taxon>
        <taxon>Lactobacillales</taxon>
        <taxon>Enterococcaceae</taxon>
        <taxon>Enterococcus</taxon>
    </lineage>
</organism>
<dbReference type="InterPro" id="IPR036291">
    <property type="entry name" value="NAD(P)-bd_dom_sf"/>
</dbReference>
<dbReference type="Gene3D" id="3.40.50.720">
    <property type="entry name" value="NAD(P)-binding Rossmann-like Domain"/>
    <property type="match status" value="1"/>
</dbReference>
<dbReference type="PANTHER" id="PTHR42760">
    <property type="entry name" value="SHORT-CHAIN DEHYDROGENASES/REDUCTASES FAMILY MEMBER"/>
    <property type="match status" value="1"/>
</dbReference>
<dbReference type="InterPro" id="IPR002347">
    <property type="entry name" value="SDR_fam"/>
</dbReference>
<dbReference type="CDD" id="cd05233">
    <property type="entry name" value="SDR_c"/>
    <property type="match status" value="1"/>
</dbReference>
<evidence type="ECO:0000313" key="2">
    <source>
        <dbReference type="EMBL" id="MFD2729906.1"/>
    </source>
</evidence>
<reference evidence="3" key="1">
    <citation type="journal article" date="2019" name="Int. J. Syst. Evol. Microbiol.">
        <title>The Global Catalogue of Microorganisms (GCM) 10K type strain sequencing project: providing services to taxonomists for standard genome sequencing and annotation.</title>
        <authorList>
            <consortium name="The Broad Institute Genomics Platform"/>
            <consortium name="The Broad Institute Genome Sequencing Center for Infectious Disease"/>
            <person name="Wu L."/>
            <person name="Ma J."/>
        </authorList>
    </citation>
    <scope>NUCLEOTIDE SEQUENCE [LARGE SCALE GENOMIC DNA]</scope>
    <source>
        <strain evidence="3">TISTR 932</strain>
    </source>
</reference>
<gene>
    <name evidence="2" type="ORF">ACFSR0_10985</name>
</gene>
<dbReference type="GO" id="GO:0016491">
    <property type="term" value="F:oxidoreductase activity"/>
    <property type="evidence" value="ECO:0007669"/>
    <property type="project" value="UniProtKB-KW"/>
</dbReference>
<dbReference type="PRINTS" id="PR00081">
    <property type="entry name" value="GDHRDH"/>
</dbReference>
<dbReference type="RefSeq" id="WP_379982687.1">
    <property type="nucleotide sequence ID" value="NZ_JBHUMO010000069.1"/>
</dbReference>
<keyword evidence="3" id="KW-1185">Reference proteome</keyword>
<sequence>MSNEQNWLNLSGKVVVITGAAGGMGSFFAEAFAKQNAQLALIDIKQEKVVELAERLSSKYATKVIALSCDTSKEVAVDETVQKVVAEFARVDVLVNTAAILRPALFESLSLEEWETTLKINLTGYFLMSQRFGKVMIQQRKGIMIHISTLLSEFPETYSGAYSVSKAGVNMLSKQMAAEWGQYGIRSNCVLPSLVRTPLSNDFYANKDVLEKREAITANKRIGTIADISNTVLFLASDRSDYINGSEVKVEGGLGIMMGDQIAKPGGRKDYALKHL</sequence>
<accession>A0ABW5TP70</accession>
<keyword evidence="2" id="KW-0560">Oxidoreductase</keyword>